<dbReference type="GeneTree" id="ENSGT00390000006080"/>
<dbReference type="Proteomes" id="UP000694580">
    <property type="component" value="Chromosome 1"/>
</dbReference>
<dbReference type="CDD" id="cd02961">
    <property type="entry name" value="PDI_a_family"/>
    <property type="match status" value="1"/>
</dbReference>
<keyword evidence="2" id="KW-0732">Signal</keyword>
<evidence type="ECO:0000259" key="3">
    <source>
        <dbReference type="Pfam" id="PF00085"/>
    </source>
</evidence>
<dbReference type="InterPro" id="IPR036249">
    <property type="entry name" value="Thioredoxin-like_sf"/>
</dbReference>
<evidence type="ECO:0000313" key="8">
    <source>
        <dbReference type="Proteomes" id="UP000694580"/>
    </source>
</evidence>
<dbReference type="InterPro" id="IPR013766">
    <property type="entry name" value="Thioredoxin_domain"/>
</dbReference>
<name>A0AAY4AKR3_9TELE</name>
<dbReference type="AlphaFoldDB" id="A0AAY4AKR3"/>
<feature type="domain" description="TXNDC16 third thioredoxin-like" evidence="6">
    <location>
        <begin position="250"/>
        <end position="341"/>
    </location>
</feature>
<reference evidence="7" key="2">
    <citation type="submission" date="2025-08" db="UniProtKB">
        <authorList>
            <consortium name="Ensembl"/>
        </authorList>
    </citation>
    <scope>IDENTIFICATION</scope>
</reference>
<protein>
    <recommendedName>
        <fullName evidence="9">Thioredoxin domain-containing protein</fullName>
    </recommendedName>
</protein>
<proteinExistence type="predicted"/>
<dbReference type="Pfam" id="PF24509">
    <property type="entry name" value="TXNDC16_2nd"/>
    <property type="match status" value="1"/>
</dbReference>
<dbReference type="Pfam" id="PF24508">
    <property type="entry name" value="TXNDC16_N"/>
    <property type="match status" value="1"/>
</dbReference>
<evidence type="ECO:0000259" key="4">
    <source>
        <dbReference type="Pfam" id="PF24508"/>
    </source>
</evidence>
<feature type="region of interest" description="Disordered" evidence="1">
    <location>
        <begin position="687"/>
        <end position="725"/>
    </location>
</feature>
<dbReference type="Gene3D" id="3.40.30.10">
    <property type="entry name" value="Glutaredoxin"/>
    <property type="match status" value="1"/>
</dbReference>
<reference evidence="7 8" key="1">
    <citation type="submission" date="2020-06" db="EMBL/GenBank/DDBJ databases">
        <authorList>
            <consortium name="Wellcome Sanger Institute Data Sharing"/>
        </authorList>
    </citation>
    <scope>NUCLEOTIDE SEQUENCE [LARGE SCALE GENOMIC DNA]</scope>
</reference>
<dbReference type="Ensembl" id="ENSDCDT00010009941.1">
    <property type="protein sequence ID" value="ENSDCDP00010009458.1"/>
    <property type="gene ID" value="ENSDCDG00010004223.1"/>
</dbReference>
<accession>A0AAY4AKR3</accession>
<sequence length="725" mass="80496">MFGFILGIVLYLLPQRFTAANVPKLQECTQESFSAKLQAGRMSFIYFGRQVSPAIALFLEELERSAEALEDYGISVAKVNCSKADVEKYCASEKVLKKSYLFRGSEVLRSFDIDTVFDVNAIVSHVLFTVLFNEVRSVQIPAELLSIERLAKGKVDVVFGHVQALGLPEHRALMEAAFVYGTKYQFVLTTGGPVLKHLGVEDPSSLQAGLWFLHCKDVSRVSDRCTHTVMRKPLTTLNLHTFLQMMDVPLLTEDAADPAEVDVVYSHLHVPVLFLFAQPHTLALDRTTAESLAWRLRGEVGVVLIHRGGTDATATQKYNAAYKLPEEGATLKYITFNSVEDAVKLFREKTLPEGNRDDDEDEDEWAVLDVLDDEVAESVYRDRGLTLDLEPVAELTGDTFNGAVARRGLTAVLFYVKWDAVSMAVLQSFIEVAEALKDVLDVVLASVDCGEWTDVCSSQQISSYPKVLMYRPGELAQPYRGMLGTDMCVCVCVVARAEELSVQLPALLVSRWPGVRSQAHAIRLSSVQELLTLIRRLLLEPFPELTVDNLPWYLEQKKPLLLLFAHDGGAEKADALLEIRGLLEKGQLDAYLPCWIHMGRTPAGRSVLETYLGFLPQLPALVLSQLSTGGEVFHFPTERPLLEGTVLQWLHSVESGMEKSTGVVTDGTWTPAVPFYDFLSIMDEEMPGYASQRDPKTKTTSTKGPEEQDPGSPVNSPSPHRHSEL</sequence>
<reference evidence="7" key="3">
    <citation type="submission" date="2025-09" db="UniProtKB">
        <authorList>
            <consortium name="Ensembl"/>
        </authorList>
    </citation>
    <scope>IDENTIFICATION</scope>
</reference>
<feature type="signal peptide" evidence="2">
    <location>
        <begin position="1"/>
        <end position="19"/>
    </location>
</feature>
<gene>
    <name evidence="7" type="primary">TXNDC16</name>
</gene>
<keyword evidence="8" id="KW-1185">Reference proteome</keyword>
<dbReference type="InterPro" id="IPR057645">
    <property type="entry name" value="TXNDC16_3rd"/>
</dbReference>
<feature type="domain" description="TXNDC16 N-terminal" evidence="4">
    <location>
        <begin position="24"/>
        <end position="127"/>
    </location>
</feature>
<evidence type="ECO:0000313" key="7">
    <source>
        <dbReference type="Ensembl" id="ENSDCDP00010009458.1"/>
    </source>
</evidence>
<feature type="domain" description="TXNDC16 second thioredoxin-like" evidence="5">
    <location>
        <begin position="128"/>
        <end position="249"/>
    </location>
</feature>
<evidence type="ECO:0008006" key="9">
    <source>
        <dbReference type="Google" id="ProtNLM"/>
    </source>
</evidence>
<dbReference type="PANTHER" id="PTHR22699">
    <property type="entry name" value="THIOREDOXIN DOMAIN-CONTAINING PROTEIN 16"/>
    <property type="match status" value="1"/>
</dbReference>
<dbReference type="InterPro" id="IPR040090">
    <property type="entry name" value="TXNDC16"/>
</dbReference>
<evidence type="ECO:0000256" key="2">
    <source>
        <dbReference type="SAM" id="SignalP"/>
    </source>
</evidence>
<organism evidence="7 8">
    <name type="scientific">Denticeps clupeoides</name>
    <name type="common">denticle herring</name>
    <dbReference type="NCBI Taxonomy" id="299321"/>
    <lineage>
        <taxon>Eukaryota</taxon>
        <taxon>Metazoa</taxon>
        <taxon>Chordata</taxon>
        <taxon>Craniata</taxon>
        <taxon>Vertebrata</taxon>
        <taxon>Euteleostomi</taxon>
        <taxon>Actinopterygii</taxon>
        <taxon>Neopterygii</taxon>
        <taxon>Teleostei</taxon>
        <taxon>Clupei</taxon>
        <taxon>Clupeiformes</taxon>
        <taxon>Denticipitoidei</taxon>
        <taxon>Denticipitidae</taxon>
        <taxon>Denticeps</taxon>
    </lineage>
</organism>
<dbReference type="Pfam" id="PF13848">
    <property type="entry name" value="Thioredoxin_6"/>
    <property type="match status" value="1"/>
</dbReference>
<dbReference type="PANTHER" id="PTHR22699:SF1">
    <property type="entry name" value="THIOREDOXIN DOMAIN-CONTAINING PROTEIN 16"/>
    <property type="match status" value="1"/>
</dbReference>
<dbReference type="InterPro" id="IPR057642">
    <property type="entry name" value="TXNDC16_2nd"/>
</dbReference>
<evidence type="ECO:0000256" key="1">
    <source>
        <dbReference type="SAM" id="MobiDB-lite"/>
    </source>
</evidence>
<dbReference type="InterPro" id="IPR057639">
    <property type="entry name" value="TXNDC16_N"/>
</dbReference>
<dbReference type="Pfam" id="PF24510">
    <property type="entry name" value="TXNDC16_3rd"/>
    <property type="match status" value="1"/>
</dbReference>
<dbReference type="Pfam" id="PF00085">
    <property type="entry name" value="Thioredoxin"/>
    <property type="match status" value="1"/>
</dbReference>
<dbReference type="SUPFAM" id="SSF52833">
    <property type="entry name" value="Thioredoxin-like"/>
    <property type="match status" value="1"/>
</dbReference>
<feature type="domain" description="Thioredoxin" evidence="3">
    <location>
        <begin position="392"/>
        <end position="482"/>
    </location>
</feature>
<evidence type="ECO:0000259" key="5">
    <source>
        <dbReference type="Pfam" id="PF24509"/>
    </source>
</evidence>
<feature type="chain" id="PRO_5044318333" description="Thioredoxin domain-containing protein" evidence="2">
    <location>
        <begin position="20"/>
        <end position="725"/>
    </location>
</feature>
<evidence type="ECO:0000259" key="6">
    <source>
        <dbReference type="Pfam" id="PF24510"/>
    </source>
</evidence>